<protein>
    <submittedName>
        <fullName evidence="1">Uncharacterized protein</fullName>
    </submittedName>
</protein>
<accession>A0A345IKK0</accession>
<dbReference type="KEGG" id="dwu:DVJ83_13535"/>
<gene>
    <name evidence="1" type="ORF">DVJ83_13535</name>
</gene>
<evidence type="ECO:0000313" key="1">
    <source>
        <dbReference type="EMBL" id="AXH00223.1"/>
    </source>
</evidence>
<reference evidence="1 2" key="1">
    <citation type="submission" date="2018-07" db="EMBL/GenBank/DDBJ databases">
        <title>Complete Genome and Methylome Analysis of Deinococcus wulumuqiensis NEB 479.</title>
        <authorList>
            <person name="Fomenkov A."/>
            <person name="Luyten Y."/>
            <person name="Vincze T."/>
            <person name="Anton B.P."/>
            <person name="Clark T."/>
            <person name="Roberts R.J."/>
            <person name="Morgan R.D."/>
        </authorList>
    </citation>
    <scope>NUCLEOTIDE SEQUENCE [LARGE SCALE GENOMIC DNA]</scope>
    <source>
        <strain evidence="1 2">NEB 479</strain>
        <plasmid evidence="2">Plasmid pdrda</plasmid>
    </source>
</reference>
<sequence>MTSATATPPGLMPAALPRTIDLSYPSNRWAVLGLLGGVALGRLRGRSWVGSVGTGLGAFATWACARELDPDHTVSANAALPLALALSLASEDNSDAAVMGEVLAAFTALSSMRTLSATTGAAATAGDQAALGAAAAMCAGAGQQAAALLPGAALALSSQQADDLSPRNSGGGPAALLAALLPTIAATREGERQSLGSVAVAGALLLAPGLLEPEDVNTETDRGDRTISAERVGKARQLALGGLALSAVLGGTRSALPLACAALSVGARRRLK</sequence>
<organism evidence="1 2">
    <name type="scientific">Deinococcus wulumuqiensis</name>
    <dbReference type="NCBI Taxonomy" id="980427"/>
    <lineage>
        <taxon>Bacteria</taxon>
        <taxon>Thermotogati</taxon>
        <taxon>Deinococcota</taxon>
        <taxon>Deinococci</taxon>
        <taxon>Deinococcales</taxon>
        <taxon>Deinococcaceae</taxon>
        <taxon>Deinococcus</taxon>
    </lineage>
</organism>
<proteinExistence type="predicted"/>
<evidence type="ECO:0000313" key="2">
    <source>
        <dbReference type="Proteomes" id="UP000253744"/>
    </source>
</evidence>
<dbReference type="EMBL" id="CP031159">
    <property type="protein sequence ID" value="AXH00223.1"/>
    <property type="molecule type" value="Genomic_DNA"/>
</dbReference>
<keyword evidence="1" id="KW-0614">Plasmid</keyword>
<dbReference type="STRING" id="1288484.GCA_000348665_03061"/>
<dbReference type="RefSeq" id="WP_114672926.1">
    <property type="nucleotide sequence ID" value="NZ_CP031159.1"/>
</dbReference>
<name>A0A345IKK0_9DEIO</name>
<geneLocation type="plasmid" evidence="2">
    <name>pdrda</name>
</geneLocation>
<dbReference type="Proteomes" id="UP000253744">
    <property type="component" value="Plasmid pDrdA"/>
</dbReference>
<dbReference type="AlphaFoldDB" id="A0A345IKK0"/>